<dbReference type="PRINTS" id="PR00417">
    <property type="entry name" value="PRTPISMRASEI"/>
</dbReference>
<dbReference type="Pfam" id="PF01131">
    <property type="entry name" value="Topoisom_bac"/>
    <property type="match status" value="1"/>
</dbReference>
<feature type="region of interest" description="Interaction with DNA" evidence="10">
    <location>
        <begin position="171"/>
        <end position="176"/>
    </location>
</feature>
<keyword evidence="6" id="KW-0460">Magnesium</keyword>
<dbReference type="GO" id="GO:0006265">
    <property type="term" value="P:DNA topological change"/>
    <property type="evidence" value="ECO:0007669"/>
    <property type="project" value="UniProtKB-UniRule"/>
</dbReference>
<dbReference type="CDD" id="cd03363">
    <property type="entry name" value="TOPRIM_TopoIA_TopoI"/>
    <property type="match status" value="1"/>
</dbReference>
<dbReference type="CDD" id="cd00186">
    <property type="entry name" value="TOP1Ac"/>
    <property type="match status" value="1"/>
</dbReference>
<comment type="catalytic activity">
    <reaction evidence="1 10">
        <text>ATP-independent breakage of single-stranded DNA, followed by passage and rejoining.</text>
        <dbReference type="EC" id="5.6.2.1"/>
    </reaction>
</comment>
<dbReference type="AlphaFoldDB" id="Q98Q95"/>
<keyword evidence="7 10" id="KW-0799">Topoisomerase</keyword>
<dbReference type="InterPro" id="IPR013498">
    <property type="entry name" value="Topo_IA_Znf"/>
</dbReference>
<dbReference type="STRING" id="272635.gene:17577072"/>
<feature type="active site" description="O-(5'-phospho-DNA)-tyrosine intermediate" evidence="10">
    <location>
        <position position="294"/>
    </location>
</feature>
<accession>Q98Q95</accession>
<evidence type="ECO:0000256" key="3">
    <source>
        <dbReference type="ARBA" id="ARBA00022723"/>
    </source>
</evidence>
<dbReference type="eggNOG" id="COG0550">
    <property type="taxonomic scope" value="Bacteria"/>
</dbReference>
<evidence type="ECO:0000256" key="6">
    <source>
        <dbReference type="ARBA" id="ARBA00022842"/>
    </source>
</evidence>
<dbReference type="InterPro" id="IPR013825">
    <property type="entry name" value="Topo_IA_cen_sub2"/>
</dbReference>
<sequence length="625" mass="72013">MLNYLNMNKLVIVESPNKIKAISKYLGKDYVVKASVGHIAYLPASGAYGLGIDLENWQPLMKMDPEKRAICKELKEAADKSELVYIATDPDREGESIGQNLVDILKLKNYKRIVYNEITEQAIKNAINNPKMLDENLITAQKTRRMLDRIIGFRLSKLMKHKFSNIPSAPSAGRVQSIALKLVIEREKLVENFVAQKYFNIIANLDQDYQALLYLEENQGDKNWINEDQVDKIYNSLSGKLTIKKIKHSTRKDSKATPFKQAVLYKRSSLTSTQVQSASQKLFEGFGDDGLITYPRTDSTRLSQYFIENAHKYIEKTYGLEYVSKEIKGFAGDQDAHEAIRPTNLELTPEKARSKYNLKREEYETYKLIYNNTLQAIMSVPIREITSYTLEDNGNIFKFYESKILFDGYFKAIGFPEIKAPYSQNKKLQEDDIIEVQEYIKQEKTTKPPARYNDGSLIEALDNIKVGRPSTFATTVNILKKRGYVDQIERELIPTNFGKEVNEKLITGFPTIINEDYTASVEKNLDEIAEGKSDHKILMSEFWNLFEKNIDDAYKTMEKTILIPSFVGENCPLDNQPLVYRKNNYGKGRYIACSAYPKCSFTRSEQKFNFFKKTFLKDRLNEEQK</sequence>
<dbReference type="Gene3D" id="3.40.50.140">
    <property type="match status" value="1"/>
</dbReference>
<gene>
    <name evidence="10" type="primary">topA</name>
    <name evidence="13" type="ordered locus">MYPU_4710</name>
</gene>
<dbReference type="PROSITE" id="PS52039">
    <property type="entry name" value="TOPO_IA_2"/>
    <property type="match status" value="1"/>
</dbReference>
<dbReference type="SMART" id="SM00437">
    <property type="entry name" value="TOP1Ac"/>
    <property type="match status" value="1"/>
</dbReference>
<keyword evidence="9 10" id="KW-0413">Isomerase</keyword>
<keyword evidence="8 10" id="KW-0238">DNA-binding</keyword>
<dbReference type="InterPro" id="IPR013826">
    <property type="entry name" value="Topo_IA_cen_sub3"/>
</dbReference>
<dbReference type="PANTHER" id="PTHR42785:SF1">
    <property type="entry name" value="DNA TOPOISOMERASE"/>
    <property type="match status" value="1"/>
</dbReference>
<keyword evidence="3" id="KW-0479">Metal-binding</keyword>
<keyword evidence="14" id="KW-1185">Reference proteome</keyword>
<dbReference type="InterPro" id="IPR034149">
    <property type="entry name" value="TOPRIM_TopoI"/>
</dbReference>
<evidence type="ECO:0000256" key="2">
    <source>
        <dbReference type="ARBA" id="ARBA00009446"/>
    </source>
</evidence>
<evidence type="ECO:0000256" key="9">
    <source>
        <dbReference type="ARBA" id="ARBA00023235"/>
    </source>
</evidence>
<organism evidence="13 14">
    <name type="scientific">Mycoplasmopsis pulmonis (strain UAB CTIP)</name>
    <name type="common">Mycoplasma pulmonis</name>
    <dbReference type="NCBI Taxonomy" id="272635"/>
    <lineage>
        <taxon>Bacteria</taxon>
        <taxon>Bacillati</taxon>
        <taxon>Mycoplasmatota</taxon>
        <taxon>Mycoplasmoidales</taxon>
        <taxon>Metamycoplasmataceae</taxon>
        <taxon>Mycoplasmopsis</taxon>
    </lineage>
</organism>
<reference evidence="13 14" key="1">
    <citation type="journal article" date="2001" name="Nucleic Acids Res.">
        <title>The complete genome sequence of the murine respiratory pathogen Mycoplasma pulmonis.</title>
        <authorList>
            <person name="Chambaud I."/>
            <person name="Heilig R."/>
            <person name="Ferris S."/>
            <person name="Barbe V."/>
            <person name="Samson D."/>
            <person name="Galisson F."/>
            <person name="Moszer I."/>
            <person name="Dybvig K."/>
            <person name="Wroblewski H."/>
            <person name="Viari A."/>
            <person name="Rocha E.P.C."/>
            <person name="Blanchard A."/>
        </authorList>
    </citation>
    <scope>NUCLEOTIDE SEQUENCE [LARGE SCALE GENOMIC DNA]</scope>
    <source>
        <strain evidence="13 14">UAB CTIP</strain>
    </source>
</reference>
<dbReference type="PIR" id="G90570">
    <property type="entry name" value="G90570"/>
</dbReference>
<dbReference type="InterPro" id="IPR003601">
    <property type="entry name" value="Topo_IA_2"/>
</dbReference>
<protein>
    <recommendedName>
        <fullName evidence="10">DNA topoisomerase 1</fullName>
        <ecNumber evidence="10">5.6.2.1</ecNumber>
    </recommendedName>
    <alternativeName>
        <fullName evidence="10">DNA topoisomerase I</fullName>
    </alternativeName>
</protein>
<feature type="site" description="Interaction with DNA" evidence="10">
    <location>
        <position position="144"/>
    </location>
</feature>
<name>Q98Q95_MYCPU</name>
<dbReference type="InterPro" id="IPR006171">
    <property type="entry name" value="TOPRIM_dom"/>
</dbReference>
<dbReference type="Gene3D" id="1.10.290.10">
    <property type="entry name" value="Topoisomerase I, domain 4"/>
    <property type="match status" value="1"/>
</dbReference>
<evidence type="ECO:0000313" key="14">
    <source>
        <dbReference type="Proteomes" id="UP000000528"/>
    </source>
</evidence>
<dbReference type="Gene3D" id="3.30.65.10">
    <property type="entry name" value="Bacterial Topoisomerase I, domain 1"/>
    <property type="match status" value="1"/>
</dbReference>
<feature type="domain" description="Toprim" evidence="11">
    <location>
        <begin position="8"/>
        <end position="120"/>
    </location>
</feature>
<dbReference type="EC" id="5.6.2.1" evidence="10"/>
<dbReference type="Proteomes" id="UP000000528">
    <property type="component" value="Chromosome"/>
</dbReference>
<dbReference type="PROSITE" id="PS50880">
    <property type="entry name" value="TOPRIM"/>
    <property type="match status" value="1"/>
</dbReference>
<evidence type="ECO:0000256" key="4">
    <source>
        <dbReference type="ARBA" id="ARBA00022771"/>
    </source>
</evidence>
<comment type="function">
    <text evidence="10">Releases the supercoiling and torsional tension of DNA, which is introduced during the DNA replication and transcription, by transiently cleaving and rejoining one strand of the DNA duplex. Introduces a single-strand break via transesterification at a target site in duplex DNA. The scissile phosphodiester is attacked by the catalytic tyrosine of the enzyme, resulting in the formation of a DNA-(5'-phosphotyrosyl)-enzyme intermediate and the expulsion of a 3'-OH DNA strand. The free DNA strand then undergoes passage around the unbroken strand, thus removing DNA supercoils. Finally, in the religation step, the DNA 3'-OH attacks the covalent intermediate to expel the active-site tyrosine and restore the DNA phosphodiester backbone.</text>
</comment>
<dbReference type="Pfam" id="PF01751">
    <property type="entry name" value="Toprim"/>
    <property type="match status" value="1"/>
</dbReference>
<dbReference type="InterPro" id="IPR013824">
    <property type="entry name" value="Topo_IA_cen_sub1"/>
</dbReference>
<dbReference type="InterPro" id="IPR000380">
    <property type="entry name" value="Topo_IA"/>
</dbReference>
<dbReference type="GO" id="GO:0005694">
    <property type="term" value="C:chromosome"/>
    <property type="evidence" value="ECO:0007669"/>
    <property type="project" value="InterPro"/>
</dbReference>
<dbReference type="InterPro" id="IPR003602">
    <property type="entry name" value="Topo_IA_DNA-bd_dom"/>
</dbReference>
<evidence type="ECO:0000259" key="12">
    <source>
        <dbReference type="PROSITE" id="PS52039"/>
    </source>
</evidence>
<dbReference type="EMBL" id="AL445564">
    <property type="protein sequence ID" value="CAC13644.1"/>
    <property type="molecule type" value="Genomic_DNA"/>
</dbReference>
<evidence type="ECO:0000256" key="10">
    <source>
        <dbReference type="HAMAP-Rule" id="MF_00952"/>
    </source>
</evidence>
<comment type="similarity">
    <text evidence="2 10">Belongs to the type IA topoisomerase family.</text>
</comment>
<feature type="site" description="Interaction with DNA" evidence="10">
    <location>
        <position position="145"/>
    </location>
</feature>
<dbReference type="GO" id="GO:0003917">
    <property type="term" value="F:DNA topoisomerase type I (single strand cut, ATP-independent) activity"/>
    <property type="evidence" value="ECO:0007669"/>
    <property type="project" value="UniProtKB-UniRule"/>
</dbReference>
<dbReference type="InterPro" id="IPR028612">
    <property type="entry name" value="Topoisom_1_IA"/>
</dbReference>
<feature type="site" description="Interaction with DNA" evidence="10">
    <location>
        <position position="296"/>
    </location>
</feature>
<dbReference type="Pfam" id="PF01396">
    <property type="entry name" value="Zn_ribbon_Top1"/>
    <property type="match status" value="1"/>
</dbReference>
<dbReference type="SMART" id="SM00493">
    <property type="entry name" value="TOPRIM"/>
    <property type="match status" value="1"/>
</dbReference>
<dbReference type="Gene3D" id="1.10.460.10">
    <property type="entry name" value="Topoisomerase I, domain 2"/>
    <property type="match status" value="1"/>
</dbReference>
<dbReference type="HAMAP" id="MF_00952">
    <property type="entry name" value="Topoisom_1_prok"/>
    <property type="match status" value="1"/>
</dbReference>
<evidence type="ECO:0000313" key="13">
    <source>
        <dbReference type="EMBL" id="CAC13644.1"/>
    </source>
</evidence>
<dbReference type="InterPro" id="IPR013497">
    <property type="entry name" value="Topo_IA_cen"/>
</dbReference>
<dbReference type="PANTHER" id="PTHR42785">
    <property type="entry name" value="DNA TOPOISOMERASE, TYPE IA, CORE"/>
    <property type="match status" value="1"/>
</dbReference>
<dbReference type="GO" id="GO:0003677">
    <property type="term" value="F:DNA binding"/>
    <property type="evidence" value="ECO:0007669"/>
    <property type="project" value="UniProtKB-KW"/>
</dbReference>
<evidence type="ECO:0000259" key="11">
    <source>
        <dbReference type="PROSITE" id="PS50880"/>
    </source>
</evidence>
<proteinExistence type="inferred from homology"/>
<dbReference type="KEGG" id="mpu:MYPU_4710"/>
<dbReference type="SUPFAM" id="SSF56712">
    <property type="entry name" value="Prokaryotic type I DNA topoisomerase"/>
    <property type="match status" value="1"/>
</dbReference>
<keyword evidence="5" id="KW-0862">Zinc</keyword>
<dbReference type="HOGENOM" id="CLU_002929_4_3_14"/>
<keyword evidence="4" id="KW-0863">Zinc-finger</keyword>
<comment type="caution">
    <text evidence="10">Lacks conserved residue(s) required for the propagation of feature annotation.</text>
</comment>
<evidence type="ECO:0000256" key="8">
    <source>
        <dbReference type="ARBA" id="ARBA00023125"/>
    </source>
</evidence>
<feature type="site" description="Interaction with DNA" evidence="10">
    <location>
        <position position="38"/>
    </location>
</feature>
<evidence type="ECO:0000256" key="1">
    <source>
        <dbReference type="ARBA" id="ARBA00000213"/>
    </source>
</evidence>
<feature type="domain" description="Topo IA-type catalytic" evidence="12">
    <location>
        <begin position="134"/>
        <end position="550"/>
    </location>
</feature>
<comment type="subunit">
    <text evidence="10">Monomer.</text>
</comment>
<feature type="site" description="Interaction with DNA" evidence="10">
    <location>
        <position position="482"/>
    </location>
</feature>
<evidence type="ECO:0000256" key="5">
    <source>
        <dbReference type="ARBA" id="ARBA00022833"/>
    </source>
</evidence>
<dbReference type="GO" id="GO:0008270">
    <property type="term" value="F:zinc ion binding"/>
    <property type="evidence" value="ECO:0007669"/>
    <property type="project" value="UniProtKB-KW"/>
</dbReference>
<feature type="site" description="Interaction with DNA" evidence="10">
    <location>
        <position position="148"/>
    </location>
</feature>
<evidence type="ECO:0000256" key="7">
    <source>
        <dbReference type="ARBA" id="ARBA00023029"/>
    </source>
</evidence>
<dbReference type="InterPro" id="IPR023405">
    <property type="entry name" value="Topo_IA_core_domain"/>
</dbReference>
<dbReference type="SMART" id="SM00436">
    <property type="entry name" value="TOP1Bc"/>
    <property type="match status" value="1"/>
</dbReference>
<dbReference type="NCBIfam" id="TIGR01051">
    <property type="entry name" value="topA_bact"/>
    <property type="match status" value="1"/>
</dbReference>
<dbReference type="Gene3D" id="2.70.20.10">
    <property type="entry name" value="Topoisomerase I, domain 3"/>
    <property type="match status" value="1"/>
</dbReference>
<dbReference type="InterPro" id="IPR005733">
    <property type="entry name" value="TopoI_bac-type"/>
</dbReference>